<dbReference type="InterPro" id="IPR036457">
    <property type="entry name" value="PPM-type-like_dom_sf"/>
</dbReference>
<evidence type="ECO:0000313" key="3">
    <source>
        <dbReference type="Proteomes" id="UP000242715"/>
    </source>
</evidence>
<dbReference type="Pfam" id="PF00481">
    <property type="entry name" value="PP2C"/>
    <property type="match status" value="1"/>
</dbReference>
<dbReference type="GO" id="GO:0004722">
    <property type="term" value="F:protein serine/threonine phosphatase activity"/>
    <property type="evidence" value="ECO:0007669"/>
    <property type="project" value="InterPro"/>
</dbReference>
<gene>
    <name evidence="2" type="ORF">TSUD_30240</name>
</gene>
<protein>
    <recommendedName>
        <fullName evidence="1">PPM-type phosphatase domain-containing protein</fullName>
    </recommendedName>
</protein>
<dbReference type="InterPro" id="IPR001932">
    <property type="entry name" value="PPM-type_phosphatase-like_dom"/>
</dbReference>
<dbReference type="CDD" id="cd00143">
    <property type="entry name" value="PP2Cc"/>
    <property type="match status" value="1"/>
</dbReference>
<reference evidence="3" key="1">
    <citation type="journal article" date="2017" name="Front. Plant Sci.">
        <title>Climate Clever Clovers: New Paradigm to Reduce the Environmental Footprint of Ruminants by Breeding Low Methanogenic Forages Utilizing Haplotype Variation.</title>
        <authorList>
            <person name="Kaur P."/>
            <person name="Appels R."/>
            <person name="Bayer P.E."/>
            <person name="Keeble-Gagnere G."/>
            <person name="Wang J."/>
            <person name="Hirakawa H."/>
            <person name="Shirasawa K."/>
            <person name="Vercoe P."/>
            <person name="Stefanova K."/>
            <person name="Durmic Z."/>
            <person name="Nichols P."/>
            <person name="Revell C."/>
            <person name="Isobe S.N."/>
            <person name="Edwards D."/>
            <person name="Erskine W."/>
        </authorList>
    </citation>
    <scope>NUCLEOTIDE SEQUENCE [LARGE SCALE GENOMIC DNA]</scope>
    <source>
        <strain evidence="3">cv. Daliak</strain>
    </source>
</reference>
<organism evidence="2 3">
    <name type="scientific">Trifolium subterraneum</name>
    <name type="common">Subterranean clover</name>
    <dbReference type="NCBI Taxonomy" id="3900"/>
    <lineage>
        <taxon>Eukaryota</taxon>
        <taxon>Viridiplantae</taxon>
        <taxon>Streptophyta</taxon>
        <taxon>Embryophyta</taxon>
        <taxon>Tracheophyta</taxon>
        <taxon>Spermatophyta</taxon>
        <taxon>Magnoliopsida</taxon>
        <taxon>eudicotyledons</taxon>
        <taxon>Gunneridae</taxon>
        <taxon>Pentapetalae</taxon>
        <taxon>rosids</taxon>
        <taxon>fabids</taxon>
        <taxon>Fabales</taxon>
        <taxon>Fabaceae</taxon>
        <taxon>Papilionoideae</taxon>
        <taxon>50 kb inversion clade</taxon>
        <taxon>NPAAA clade</taxon>
        <taxon>Hologalegina</taxon>
        <taxon>IRL clade</taxon>
        <taxon>Trifolieae</taxon>
        <taxon>Trifolium</taxon>
    </lineage>
</organism>
<keyword evidence="3" id="KW-1185">Reference proteome</keyword>
<sequence length="206" mass="22696">MRQTERDGSVSVWNREKYKLASSHGFTHFAVKELTSDHHPDREDEKTRVEAAGGQVLNWGGLPRVNGQLAITRAIGDVFFKSYGVISAPEVTDWQPLTANDSYLVAASDGVFEKLSVQDVCDLLWEVHRFSDMRSECTSSSSYSLADFIINTALKKGSMDNMAAVVVPLESAKSSANSLRRSYTESEDAGFPLFGLQESAYRSSGN</sequence>
<name>A0A2Z6NZK7_TRISU</name>
<evidence type="ECO:0000313" key="2">
    <source>
        <dbReference type="EMBL" id="GAU35607.1"/>
    </source>
</evidence>
<dbReference type="SMART" id="SM00332">
    <property type="entry name" value="PP2Cc"/>
    <property type="match status" value="1"/>
</dbReference>
<dbReference type="Gene3D" id="3.60.40.10">
    <property type="entry name" value="PPM-type phosphatase domain"/>
    <property type="match status" value="1"/>
</dbReference>
<dbReference type="OrthoDB" id="1347345at2759"/>
<evidence type="ECO:0000259" key="1">
    <source>
        <dbReference type="PROSITE" id="PS51746"/>
    </source>
</evidence>
<dbReference type="PANTHER" id="PTHR47992">
    <property type="entry name" value="PROTEIN PHOSPHATASE"/>
    <property type="match status" value="1"/>
</dbReference>
<dbReference type="SUPFAM" id="SSF81606">
    <property type="entry name" value="PP2C-like"/>
    <property type="match status" value="1"/>
</dbReference>
<proteinExistence type="predicted"/>
<dbReference type="AlphaFoldDB" id="A0A2Z6NZK7"/>
<dbReference type="EMBL" id="DF973597">
    <property type="protein sequence ID" value="GAU35607.1"/>
    <property type="molecule type" value="Genomic_DNA"/>
</dbReference>
<dbReference type="InterPro" id="IPR015655">
    <property type="entry name" value="PP2C"/>
</dbReference>
<feature type="domain" description="PPM-type phosphatase" evidence="1">
    <location>
        <begin position="1"/>
        <end position="169"/>
    </location>
</feature>
<dbReference type="Proteomes" id="UP000242715">
    <property type="component" value="Unassembled WGS sequence"/>
</dbReference>
<dbReference type="PROSITE" id="PS51746">
    <property type="entry name" value="PPM_2"/>
    <property type="match status" value="1"/>
</dbReference>
<accession>A0A2Z6NZK7</accession>